<dbReference type="Pfam" id="PF06585">
    <property type="entry name" value="JHBP"/>
    <property type="match status" value="1"/>
</dbReference>
<proteinExistence type="predicted"/>
<dbReference type="Gene3D" id="3.15.10.30">
    <property type="entry name" value="Haemolymph juvenile hormone binding protein"/>
    <property type="match status" value="1"/>
</dbReference>
<gene>
    <name evidence="1" type="ORF">K0M31_012357</name>
</gene>
<name>A0AA40FJT1_9HYME</name>
<dbReference type="SMART" id="SM00700">
    <property type="entry name" value="JHBP"/>
    <property type="match status" value="1"/>
</dbReference>
<reference evidence="1" key="1">
    <citation type="submission" date="2021-10" db="EMBL/GenBank/DDBJ databases">
        <title>Melipona bicolor Genome sequencing and assembly.</title>
        <authorList>
            <person name="Araujo N.S."/>
            <person name="Arias M.C."/>
        </authorList>
    </citation>
    <scope>NUCLEOTIDE SEQUENCE</scope>
    <source>
        <strain evidence="1">USP_2M_L1-L4_2017</strain>
        <tissue evidence="1">Whole body</tissue>
    </source>
</reference>
<dbReference type="Proteomes" id="UP001177670">
    <property type="component" value="Unassembled WGS sequence"/>
</dbReference>
<dbReference type="AlphaFoldDB" id="A0AA40FJT1"/>
<dbReference type="EMBL" id="JAHYIQ010000031">
    <property type="protein sequence ID" value="KAK1120376.1"/>
    <property type="molecule type" value="Genomic_DNA"/>
</dbReference>
<comment type="caution">
    <text evidence="1">The sequence shown here is derived from an EMBL/GenBank/DDBJ whole genome shotgun (WGS) entry which is preliminary data.</text>
</comment>
<sequence>MIAVTDKLRHGIPELDLPPIEPLNIETFVLTTLPNFKTVGTDIKLKGLSTYHVNFLHLDVEKQRMNINLTFPDVSIDGVFNITTRILFPIEAIGNLLLDARNVNYQLSLTDVVTNRGGKRPFYYSSLNVKIYISDFDVKFHGQQKSLDDAVEATINNNKKELLDASIMNMEKLISTKFLEIMNNFVKHFTYDDLLPDRE</sequence>
<dbReference type="PANTHER" id="PTHR11008">
    <property type="entry name" value="PROTEIN TAKEOUT-LIKE PROTEIN"/>
    <property type="match status" value="1"/>
</dbReference>
<protein>
    <recommendedName>
        <fullName evidence="3">Protein takeout</fullName>
    </recommendedName>
</protein>
<evidence type="ECO:0000313" key="2">
    <source>
        <dbReference type="Proteomes" id="UP001177670"/>
    </source>
</evidence>
<dbReference type="InterPro" id="IPR010562">
    <property type="entry name" value="Haemolymph_juvenile_hormone-bd"/>
</dbReference>
<organism evidence="1 2">
    <name type="scientific">Melipona bicolor</name>
    <dbReference type="NCBI Taxonomy" id="60889"/>
    <lineage>
        <taxon>Eukaryota</taxon>
        <taxon>Metazoa</taxon>
        <taxon>Ecdysozoa</taxon>
        <taxon>Arthropoda</taxon>
        <taxon>Hexapoda</taxon>
        <taxon>Insecta</taxon>
        <taxon>Pterygota</taxon>
        <taxon>Neoptera</taxon>
        <taxon>Endopterygota</taxon>
        <taxon>Hymenoptera</taxon>
        <taxon>Apocrita</taxon>
        <taxon>Aculeata</taxon>
        <taxon>Apoidea</taxon>
        <taxon>Anthophila</taxon>
        <taxon>Apidae</taxon>
        <taxon>Melipona</taxon>
    </lineage>
</organism>
<evidence type="ECO:0008006" key="3">
    <source>
        <dbReference type="Google" id="ProtNLM"/>
    </source>
</evidence>
<dbReference type="PANTHER" id="PTHR11008:SF9">
    <property type="entry name" value="PROTEIN TAKEOUT-LIKE PROTEIN"/>
    <property type="match status" value="1"/>
</dbReference>
<keyword evidence="2" id="KW-1185">Reference proteome</keyword>
<dbReference type="InterPro" id="IPR038606">
    <property type="entry name" value="To_sf"/>
</dbReference>
<accession>A0AA40FJT1</accession>
<evidence type="ECO:0000313" key="1">
    <source>
        <dbReference type="EMBL" id="KAK1120376.1"/>
    </source>
</evidence>